<keyword evidence="9 10" id="KW-0472">Membrane</keyword>
<feature type="transmembrane region" description="Helical" evidence="10">
    <location>
        <begin position="38"/>
        <end position="55"/>
    </location>
</feature>
<evidence type="ECO:0000256" key="1">
    <source>
        <dbReference type="ARBA" id="ARBA00002672"/>
    </source>
</evidence>
<feature type="transmembrane region" description="Helical" evidence="10">
    <location>
        <begin position="61"/>
        <end position="78"/>
    </location>
</feature>
<accession>A0A3S4Y2N6</accession>
<comment type="function">
    <text evidence="1">Required for nicotinamide riboside transport across the inner membrane.</text>
</comment>
<keyword evidence="12" id="KW-1185">Reference proteome</keyword>
<sequence>MVHLLQDWWQHQTWLEITGVITGLICVYLAAKNNIWNWPIAMISVTIYIFIFFETHLFADMGLQVYFFVVNLYGWYYWANKPASEKKTPVARITRVELLISAGAIVVFTYILGTILKYTTASFPYLDSFCTACSLVAQVFLARKVIENWLIWIFVDVIYVGVYLYKDLHLTAVMYAIYVGIAIMGYVDWRKNWNEAAPQPPEGEAEVKL</sequence>
<dbReference type="InterPro" id="IPR006419">
    <property type="entry name" value="NMN_transpt_PnuC"/>
</dbReference>
<evidence type="ECO:0000256" key="7">
    <source>
        <dbReference type="ARBA" id="ARBA00022692"/>
    </source>
</evidence>
<dbReference type="AlphaFoldDB" id="A0A3S4Y2N6"/>
<comment type="caution">
    <text evidence="11">The sequence shown here is derived from an EMBL/GenBank/DDBJ whole genome shotgun (WGS) entry which is preliminary data.</text>
</comment>
<keyword evidence="5" id="KW-0813">Transport</keyword>
<reference evidence="11 12" key="1">
    <citation type="submission" date="2019-01" db="EMBL/GenBank/DDBJ databases">
        <title>Mucilaginibacter antarcticum sp. nov., isolated from antarctic soil.</title>
        <authorList>
            <person name="Yan Y.-Q."/>
            <person name="Du Z.-J."/>
        </authorList>
    </citation>
    <scope>NUCLEOTIDE SEQUENCE [LARGE SCALE GENOMIC DNA]</scope>
    <source>
        <strain evidence="11 12">F01003</strain>
    </source>
</reference>
<proteinExistence type="inferred from homology"/>
<dbReference type="NCBIfam" id="TIGR01528">
    <property type="entry name" value="NMN_trans_PnuC"/>
    <property type="match status" value="1"/>
</dbReference>
<dbReference type="PANTHER" id="PTHR36122:SF2">
    <property type="entry name" value="NICOTINAMIDE RIBOSIDE TRANSPORTER PNUC"/>
    <property type="match status" value="1"/>
</dbReference>
<evidence type="ECO:0000313" key="11">
    <source>
        <dbReference type="EMBL" id="RWY46282.1"/>
    </source>
</evidence>
<dbReference type="GO" id="GO:0005886">
    <property type="term" value="C:plasma membrane"/>
    <property type="evidence" value="ECO:0007669"/>
    <property type="project" value="UniProtKB-SubCell"/>
</dbReference>
<feature type="transmembrane region" description="Helical" evidence="10">
    <location>
        <begin position="12"/>
        <end position="31"/>
    </location>
</feature>
<organism evidence="11 12">
    <name type="scientific">Mucilaginibacter gilvus</name>
    <dbReference type="NCBI Taxonomy" id="2305909"/>
    <lineage>
        <taxon>Bacteria</taxon>
        <taxon>Pseudomonadati</taxon>
        <taxon>Bacteroidota</taxon>
        <taxon>Sphingobacteriia</taxon>
        <taxon>Sphingobacteriales</taxon>
        <taxon>Sphingobacteriaceae</taxon>
        <taxon>Mucilaginibacter</taxon>
    </lineage>
</organism>
<evidence type="ECO:0000256" key="4">
    <source>
        <dbReference type="ARBA" id="ARBA00017522"/>
    </source>
</evidence>
<protein>
    <recommendedName>
        <fullName evidence="4">Nicotinamide riboside transporter PnuC</fullName>
    </recommendedName>
</protein>
<comment type="similarity">
    <text evidence="3">Belongs to the nicotinamide ribonucleoside (NR) uptake permease (TC 4.B.1) family.</text>
</comment>
<dbReference type="Proteomes" id="UP000286701">
    <property type="component" value="Unassembled WGS sequence"/>
</dbReference>
<evidence type="ECO:0000256" key="9">
    <source>
        <dbReference type="ARBA" id="ARBA00023136"/>
    </source>
</evidence>
<evidence type="ECO:0000313" key="12">
    <source>
        <dbReference type="Proteomes" id="UP000286701"/>
    </source>
</evidence>
<feature type="transmembrane region" description="Helical" evidence="10">
    <location>
        <begin position="149"/>
        <end position="166"/>
    </location>
</feature>
<feature type="transmembrane region" description="Helical" evidence="10">
    <location>
        <begin position="122"/>
        <end position="142"/>
    </location>
</feature>
<dbReference type="EMBL" id="SBIW01000030">
    <property type="protein sequence ID" value="RWY46282.1"/>
    <property type="molecule type" value="Genomic_DNA"/>
</dbReference>
<feature type="transmembrane region" description="Helical" evidence="10">
    <location>
        <begin position="172"/>
        <end position="189"/>
    </location>
</feature>
<name>A0A3S4Y2N6_9SPHI</name>
<gene>
    <name evidence="11" type="ORF">EPL05_23085</name>
</gene>
<dbReference type="OrthoDB" id="9791248at2"/>
<dbReference type="GO" id="GO:0034257">
    <property type="term" value="F:nicotinamide riboside transmembrane transporter activity"/>
    <property type="evidence" value="ECO:0007669"/>
    <property type="project" value="InterPro"/>
</dbReference>
<comment type="subcellular location">
    <subcellularLocation>
        <location evidence="2">Cell membrane</location>
        <topology evidence="2">Multi-pass membrane protein</topology>
    </subcellularLocation>
</comment>
<feature type="transmembrane region" description="Helical" evidence="10">
    <location>
        <begin position="98"/>
        <end position="116"/>
    </location>
</feature>
<keyword evidence="7 10" id="KW-0812">Transmembrane</keyword>
<dbReference type="Pfam" id="PF04973">
    <property type="entry name" value="NMN_transporter"/>
    <property type="match status" value="1"/>
</dbReference>
<evidence type="ECO:0000256" key="2">
    <source>
        <dbReference type="ARBA" id="ARBA00004651"/>
    </source>
</evidence>
<evidence type="ECO:0000256" key="3">
    <source>
        <dbReference type="ARBA" id="ARBA00006669"/>
    </source>
</evidence>
<evidence type="ECO:0000256" key="10">
    <source>
        <dbReference type="SAM" id="Phobius"/>
    </source>
</evidence>
<keyword evidence="8 10" id="KW-1133">Transmembrane helix</keyword>
<dbReference type="PANTHER" id="PTHR36122">
    <property type="entry name" value="NICOTINAMIDE RIBOSIDE TRANSPORTER PNUC"/>
    <property type="match status" value="1"/>
</dbReference>
<evidence type="ECO:0000256" key="6">
    <source>
        <dbReference type="ARBA" id="ARBA00022475"/>
    </source>
</evidence>
<keyword evidence="6" id="KW-1003">Cell membrane</keyword>
<evidence type="ECO:0000256" key="8">
    <source>
        <dbReference type="ARBA" id="ARBA00022989"/>
    </source>
</evidence>
<evidence type="ECO:0000256" key="5">
    <source>
        <dbReference type="ARBA" id="ARBA00022448"/>
    </source>
</evidence>